<feature type="region of interest" description="Disordered" evidence="3">
    <location>
        <begin position="213"/>
        <end position="234"/>
    </location>
</feature>
<dbReference type="Gene3D" id="2.60.220.30">
    <property type="match status" value="1"/>
</dbReference>
<dbReference type="PANTHER" id="PTHR24123:SF141">
    <property type="entry name" value="ANKYRIN 2, ISOFORM U"/>
    <property type="match status" value="1"/>
</dbReference>
<protein>
    <submittedName>
        <fullName evidence="4">Uncharacterized protein</fullName>
    </submittedName>
</protein>
<comment type="caution">
    <text evidence="4">The sequence shown here is derived from an EMBL/GenBank/DDBJ whole genome shotgun (WGS) entry which is preliminary data.</text>
</comment>
<feature type="compositionally biased region" description="Polar residues" evidence="3">
    <location>
        <begin position="218"/>
        <end position="234"/>
    </location>
</feature>
<gene>
    <name evidence="4" type="ORF">niasHT_010146</name>
</gene>
<dbReference type="Proteomes" id="UP001620626">
    <property type="component" value="Unassembled WGS sequence"/>
</dbReference>
<evidence type="ECO:0000313" key="4">
    <source>
        <dbReference type="EMBL" id="KAL3119560.1"/>
    </source>
</evidence>
<reference evidence="4 5" key="1">
    <citation type="submission" date="2024-10" db="EMBL/GenBank/DDBJ databases">
        <authorList>
            <person name="Kim D."/>
        </authorList>
    </citation>
    <scope>NUCLEOTIDE SEQUENCE [LARGE SCALE GENOMIC DNA]</scope>
    <source>
        <strain evidence="4">BH-2024</strain>
    </source>
</reference>
<evidence type="ECO:0000256" key="1">
    <source>
        <dbReference type="ARBA" id="ARBA00022737"/>
    </source>
</evidence>
<evidence type="ECO:0000313" key="5">
    <source>
        <dbReference type="Proteomes" id="UP001620626"/>
    </source>
</evidence>
<evidence type="ECO:0000256" key="2">
    <source>
        <dbReference type="ARBA" id="ARBA00023043"/>
    </source>
</evidence>
<organism evidence="4 5">
    <name type="scientific">Heterodera trifolii</name>
    <dbReference type="NCBI Taxonomy" id="157864"/>
    <lineage>
        <taxon>Eukaryota</taxon>
        <taxon>Metazoa</taxon>
        <taxon>Ecdysozoa</taxon>
        <taxon>Nematoda</taxon>
        <taxon>Chromadorea</taxon>
        <taxon>Rhabditida</taxon>
        <taxon>Tylenchina</taxon>
        <taxon>Tylenchomorpha</taxon>
        <taxon>Tylenchoidea</taxon>
        <taxon>Heteroderidae</taxon>
        <taxon>Heteroderinae</taxon>
        <taxon>Heterodera</taxon>
    </lineage>
</organism>
<dbReference type="AlphaFoldDB" id="A0ABD2LYB9"/>
<evidence type="ECO:0000256" key="3">
    <source>
        <dbReference type="SAM" id="MobiDB-lite"/>
    </source>
</evidence>
<dbReference type="Gene3D" id="2.60.40.2660">
    <property type="match status" value="1"/>
</dbReference>
<keyword evidence="5" id="KW-1185">Reference proteome</keyword>
<keyword evidence="1" id="KW-0677">Repeat</keyword>
<dbReference type="EMBL" id="JBICBT010000242">
    <property type="protein sequence ID" value="KAL3119560.1"/>
    <property type="molecule type" value="Genomic_DNA"/>
</dbReference>
<name>A0ABD2LYB9_9BILA</name>
<dbReference type="InterPro" id="IPR051165">
    <property type="entry name" value="Multifunctional_ANK_Repeat"/>
</dbReference>
<dbReference type="PANTHER" id="PTHR24123">
    <property type="entry name" value="ANKYRIN REPEAT-CONTAINING"/>
    <property type="match status" value="1"/>
</dbReference>
<sequence length="234" mass="26298">MRVVRASSPQFVSCLNAGSNFGSNSSLTKTRRGKRNDGAATEQAMMKREDWVCYNEAEAFRHTSRAPGRSRNETATEATKLILFFSEISFTTPVSARFWLIDCQTPRDAACMAKEVYNQAIAVPYMAKFVVFARRPYPVEGQLRYIRLYCSDQGHFFLSGFLRTPNPDPDIFENLTGIMTDERFPKFANHKHNQFGTNDSSRSSATIFNGIGGIDANDGTSSEATNRQQQNNDE</sequence>
<keyword evidence="2" id="KW-0040">ANK repeat</keyword>
<proteinExistence type="predicted"/>
<accession>A0ABD2LYB9</accession>